<feature type="active site" description="Proton donor" evidence="8">
    <location>
        <position position="70"/>
    </location>
</feature>
<keyword evidence="6 8" id="KW-0862">Zinc</keyword>
<evidence type="ECO:0000256" key="7">
    <source>
        <dbReference type="ARBA" id="ARBA00048045"/>
    </source>
</evidence>
<keyword evidence="11" id="KW-1185">Reference proteome</keyword>
<dbReference type="SUPFAM" id="SSF53927">
    <property type="entry name" value="Cytidine deaminase-like"/>
    <property type="match status" value="1"/>
</dbReference>
<dbReference type="InterPro" id="IPR028883">
    <property type="entry name" value="tRNA_aden_deaminase"/>
</dbReference>
<evidence type="ECO:0000256" key="4">
    <source>
        <dbReference type="ARBA" id="ARBA00022723"/>
    </source>
</evidence>
<keyword evidence="3 8" id="KW-0819">tRNA processing</keyword>
<dbReference type="RefSeq" id="WP_011367706.1">
    <property type="nucleotide sequence ID" value="NC_007519.1"/>
</dbReference>
<name>Q310S0_OLEA2</name>
<dbReference type="GO" id="GO:0002100">
    <property type="term" value="P:tRNA wobble adenosine to inosine editing"/>
    <property type="evidence" value="ECO:0007669"/>
    <property type="project" value="UniProtKB-UniRule"/>
</dbReference>
<dbReference type="InterPro" id="IPR016193">
    <property type="entry name" value="Cytidine_deaminase-like"/>
</dbReference>
<dbReference type="STRING" id="207559.Dde_1779"/>
<dbReference type="SMR" id="Q310S0"/>
<dbReference type="CDD" id="cd01285">
    <property type="entry name" value="nucleoside_deaminase"/>
    <property type="match status" value="1"/>
</dbReference>
<dbReference type="Proteomes" id="UP000002710">
    <property type="component" value="Chromosome"/>
</dbReference>
<comment type="function">
    <text evidence="8">Catalyzes the deamination of adenosine to inosine at the wobble position 34 of tRNA(Arg2).</text>
</comment>
<dbReference type="HOGENOM" id="CLU_025810_3_2_7"/>
<evidence type="ECO:0000256" key="5">
    <source>
        <dbReference type="ARBA" id="ARBA00022801"/>
    </source>
</evidence>
<dbReference type="GO" id="GO:0052717">
    <property type="term" value="F:tRNA-specific adenosine-34 deaminase activity"/>
    <property type="evidence" value="ECO:0007669"/>
    <property type="project" value="UniProtKB-UniRule"/>
</dbReference>
<organism evidence="10 11">
    <name type="scientific">Oleidesulfovibrio alaskensis (strain ATCC BAA-1058 / DSM 17464 / G20)</name>
    <name type="common">Desulfovibrio alaskensis</name>
    <dbReference type="NCBI Taxonomy" id="207559"/>
    <lineage>
        <taxon>Bacteria</taxon>
        <taxon>Pseudomonadati</taxon>
        <taxon>Thermodesulfobacteriota</taxon>
        <taxon>Desulfovibrionia</taxon>
        <taxon>Desulfovibrionales</taxon>
        <taxon>Desulfovibrionaceae</taxon>
        <taxon>Oleidesulfovibrio</taxon>
    </lineage>
</organism>
<keyword evidence="4 8" id="KW-0479">Metal-binding</keyword>
<evidence type="ECO:0000313" key="10">
    <source>
        <dbReference type="EMBL" id="ABB38576.2"/>
    </source>
</evidence>
<dbReference type="PANTHER" id="PTHR11079">
    <property type="entry name" value="CYTOSINE DEAMINASE FAMILY MEMBER"/>
    <property type="match status" value="1"/>
</dbReference>
<feature type="binding site" evidence="8">
    <location>
        <position position="68"/>
    </location>
    <ligand>
        <name>Zn(2+)</name>
        <dbReference type="ChEBI" id="CHEBI:29105"/>
        <note>catalytic</note>
    </ligand>
</feature>
<reference evidence="10 11" key="1">
    <citation type="journal article" date="2011" name="J. Bacteriol.">
        <title>Complete genome sequence and updated annotation of Desulfovibrio alaskensis G20.</title>
        <authorList>
            <person name="Hauser L.J."/>
            <person name="Land M.L."/>
            <person name="Brown S.D."/>
            <person name="Larimer F."/>
            <person name="Keller K.L."/>
            <person name="Rapp-Giles B.J."/>
            <person name="Price M.N."/>
            <person name="Lin M."/>
            <person name="Bruce D.C."/>
            <person name="Detter J.C."/>
            <person name="Tapia R."/>
            <person name="Han C.S."/>
            <person name="Goodwin L.A."/>
            <person name="Cheng J.F."/>
            <person name="Pitluck S."/>
            <person name="Copeland A."/>
            <person name="Lucas S."/>
            <person name="Nolan M."/>
            <person name="Lapidus A.L."/>
            <person name="Palumbo A.V."/>
            <person name="Wall J.D."/>
        </authorList>
    </citation>
    <scope>NUCLEOTIDE SEQUENCE [LARGE SCALE GENOMIC DNA]</scope>
    <source>
        <strain evidence="11">ATCC BAA 1058 / DSM 17464 / G20</strain>
    </source>
</reference>
<dbReference type="PANTHER" id="PTHR11079:SF202">
    <property type="entry name" value="TRNA-SPECIFIC ADENOSINE DEAMINASE"/>
    <property type="match status" value="1"/>
</dbReference>
<evidence type="ECO:0000259" key="9">
    <source>
        <dbReference type="PROSITE" id="PS51747"/>
    </source>
</evidence>
<dbReference type="HAMAP" id="MF_00972">
    <property type="entry name" value="tRNA_aden_deaminase"/>
    <property type="match status" value="1"/>
</dbReference>
<dbReference type="Pfam" id="PF00383">
    <property type="entry name" value="dCMP_cyt_deam_1"/>
    <property type="match status" value="1"/>
</dbReference>
<evidence type="ECO:0000256" key="6">
    <source>
        <dbReference type="ARBA" id="ARBA00022833"/>
    </source>
</evidence>
<evidence type="ECO:0000256" key="1">
    <source>
        <dbReference type="ARBA" id="ARBA00010669"/>
    </source>
</evidence>
<feature type="binding site" evidence="8">
    <location>
        <position position="98"/>
    </location>
    <ligand>
        <name>Zn(2+)</name>
        <dbReference type="ChEBI" id="CHEBI:29105"/>
        <note>catalytic</note>
    </ligand>
</feature>
<dbReference type="InterPro" id="IPR002125">
    <property type="entry name" value="CMP_dCMP_dom"/>
</dbReference>
<dbReference type="eggNOG" id="COG0590">
    <property type="taxonomic scope" value="Bacteria"/>
</dbReference>
<dbReference type="EMBL" id="CP000112">
    <property type="protein sequence ID" value="ABB38576.2"/>
    <property type="molecule type" value="Genomic_DNA"/>
</dbReference>
<sequence>MKQKMQIIPPVPSGWKSWEALMELALEQAVLAQLHGEVPVGAVVVAPDGAVLGSGRNRPIATCDPTAHAEILAIRQACIHTGNYRLDDAVLVVTLEPCHMCTGAIIHARLAGVVYGASDKRAGAVDSCLDGLELPFHNHRPWYMSGVCEAECSRLLAEFFKEKRQ</sequence>
<feature type="binding site" evidence="8">
    <location>
        <position position="101"/>
    </location>
    <ligand>
        <name>Zn(2+)</name>
        <dbReference type="ChEBI" id="CHEBI:29105"/>
        <note>catalytic</note>
    </ligand>
</feature>
<evidence type="ECO:0000256" key="3">
    <source>
        <dbReference type="ARBA" id="ARBA00022694"/>
    </source>
</evidence>
<dbReference type="Gene3D" id="3.40.140.10">
    <property type="entry name" value="Cytidine Deaminase, domain 2"/>
    <property type="match status" value="1"/>
</dbReference>
<comment type="catalytic activity">
    <reaction evidence="7 8">
        <text>adenosine(34) in tRNA + H2O + H(+) = inosine(34) in tRNA + NH4(+)</text>
        <dbReference type="Rhea" id="RHEA:43168"/>
        <dbReference type="Rhea" id="RHEA-COMP:10373"/>
        <dbReference type="Rhea" id="RHEA-COMP:10374"/>
        <dbReference type="ChEBI" id="CHEBI:15377"/>
        <dbReference type="ChEBI" id="CHEBI:15378"/>
        <dbReference type="ChEBI" id="CHEBI:28938"/>
        <dbReference type="ChEBI" id="CHEBI:74411"/>
        <dbReference type="ChEBI" id="CHEBI:82852"/>
        <dbReference type="EC" id="3.5.4.33"/>
    </reaction>
</comment>
<dbReference type="EC" id="3.5.4.33" evidence="8"/>
<dbReference type="AlphaFoldDB" id="Q310S0"/>
<proteinExistence type="inferred from homology"/>
<keyword evidence="5 8" id="KW-0378">Hydrolase</keyword>
<dbReference type="PROSITE" id="PS00903">
    <property type="entry name" value="CYT_DCMP_DEAMINASES_1"/>
    <property type="match status" value="1"/>
</dbReference>
<comment type="similarity">
    <text evidence="1">Belongs to the cytidine and deoxycytidylate deaminase family. ADAT2 subfamily.</text>
</comment>
<evidence type="ECO:0000313" key="11">
    <source>
        <dbReference type="Proteomes" id="UP000002710"/>
    </source>
</evidence>
<dbReference type="KEGG" id="dde:Dde_1779"/>
<dbReference type="GO" id="GO:0008270">
    <property type="term" value="F:zinc ion binding"/>
    <property type="evidence" value="ECO:0007669"/>
    <property type="project" value="UniProtKB-UniRule"/>
</dbReference>
<protein>
    <recommendedName>
        <fullName evidence="8">tRNA-specific adenosine deaminase</fullName>
        <ecNumber evidence="8">3.5.4.33</ecNumber>
    </recommendedName>
</protein>
<feature type="domain" description="CMP/dCMP-type deaminase" evidence="9">
    <location>
        <begin position="16"/>
        <end position="126"/>
    </location>
</feature>
<dbReference type="InterPro" id="IPR016192">
    <property type="entry name" value="APOBEC/CMP_deaminase_Zn-bd"/>
</dbReference>
<comment type="cofactor">
    <cofactor evidence="8">
        <name>Zn(2+)</name>
        <dbReference type="ChEBI" id="CHEBI:29105"/>
    </cofactor>
    <text evidence="8">Binds 1 zinc ion per subunit.</text>
</comment>
<dbReference type="PROSITE" id="PS51747">
    <property type="entry name" value="CYT_DCMP_DEAMINASES_2"/>
    <property type="match status" value="1"/>
</dbReference>
<comment type="subunit">
    <text evidence="2 8">Homodimer.</text>
</comment>
<dbReference type="NCBIfam" id="NF008113">
    <property type="entry name" value="PRK10860.1"/>
    <property type="match status" value="1"/>
</dbReference>
<gene>
    <name evidence="8" type="primary">tadA</name>
    <name evidence="10" type="ordered locus">Dde_1779</name>
</gene>
<accession>Q310S0</accession>
<evidence type="ECO:0000256" key="2">
    <source>
        <dbReference type="ARBA" id="ARBA00011738"/>
    </source>
</evidence>
<evidence type="ECO:0000256" key="8">
    <source>
        <dbReference type="HAMAP-Rule" id="MF_00972"/>
    </source>
</evidence>